<dbReference type="InterPro" id="IPR055492">
    <property type="entry name" value="DUF7064"/>
</dbReference>
<dbReference type="OrthoDB" id="3897298at2759"/>
<gene>
    <name evidence="4" type="ORF">AOQ84DRAFT_370422</name>
</gene>
<evidence type="ECO:0000259" key="3">
    <source>
        <dbReference type="Pfam" id="PF23213"/>
    </source>
</evidence>
<dbReference type="SUPFAM" id="SSF159245">
    <property type="entry name" value="AttH-like"/>
    <property type="match status" value="1"/>
</dbReference>
<dbReference type="InterPro" id="IPR055493">
    <property type="entry name" value="DUF7065"/>
</dbReference>
<evidence type="ECO:0000313" key="5">
    <source>
        <dbReference type="Proteomes" id="UP000250140"/>
    </source>
</evidence>
<keyword evidence="5" id="KW-1185">Reference proteome</keyword>
<feature type="region of interest" description="Disordered" evidence="1">
    <location>
        <begin position="78"/>
        <end position="117"/>
    </location>
</feature>
<organism evidence="4 5">
    <name type="scientific">Glonium stellatum</name>
    <dbReference type="NCBI Taxonomy" id="574774"/>
    <lineage>
        <taxon>Eukaryota</taxon>
        <taxon>Fungi</taxon>
        <taxon>Dikarya</taxon>
        <taxon>Ascomycota</taxon>
        <taxon>Pezizomycotina</taxon>
        <taxon>Dothideomycetes</taxon>
        <taxon>Pleosporomycetidae</taxon>
        <taxon>Gloniales</taxon>
        <taxon>Gloniaceae</taxon>
        <taxon>Glonium</taxon>
    </lineage>
</organism>
<dbReference type="Pfam" id="PF23213">
    <property type="entry name" value="DUF7065"/>
    <property type="match status" value="1"/>
</dbReference>
<feature type="compositionally biased region" description="Basic and acidic residues" evidence="1">
    <location>
        <begin position="81"/>
        <end position="91"/>
    </location>
</feature>
<dbReference type="Pfam" id="PF23212">
    <property type="entry name" value="DUF7064"/>
    <property type="match status" value="1"/>
</dbReference>
<accession>A0A8E2FDX1</accession>
<dbReference type="Proteomes" id="UP000250140">
    <property type="component" value="Unassembled WGS sequence"/>
</dbReference>
<sequence length="459" mass="50862">MSWDKFINHYHECGGQEIKAENFAPCQAYSVLRVMPAFNRATYNLKANLNQDIRFHMVELGYQSVFMGMGLTYTAPTPEKPTVEATKDEPSKGSSASALLKDETPKVNGNSTMTFPSELKLDGGKTLKVYGDEINVRQKPGPAANWQDSVVLVWWDEENSVGGFHRLGHEPNVEGGGRVTLWTNLISPDGIFKRTQSISLRENDLLPNGGYGSGDDTCAFEFLNGEHIWTINDTDASARIIFNDHGPNIDCFPKKGAMSTEFATAHFDIPSHISGTITMKGKDYKLQGLGLRDHAWGPRDWGNTVYSHRWVCGTCGPVCSFIAVAWHSTGDKIADFGWVVRDGQVTMAKEIDLLTYMEMDSCINRGRRVRFTLTTGEVLDVECNAVPTKGLVCYYNDIACADRICKFQCSNGYSGFANFECSSNIQFGKRRPVKLVDGVMENGFTPSSQAGLRDTLDDN</sequence>
<name>A0A8E2FDX1_9PEZI</name>
<dbReference type="EMBL" id="KV748454">
    <property type="protein sequence ID" value="OCL15385.1"/>
    <property type="molecule type" value="Genomic_DNA"/>
</dbReference>
<feature type="domain" description="DUF7065" evidence="3">
    <location>
        <begin position="120"/>
        <end position="299"/>
    </location>
</feature>
<evidence type="ECO:0000313" key="4">
    <source>
        <dbReference type="EMBL" id="OCL15385.1"/>
    </source>
</evidence>
<proteinExistence type="predicted"/>
<evidence type="ECO:0000256" key="1">
    <source>
        <dbReference type="SAM" id="MobiDB-lite"/>
    </source>
</evidence>
<reference evidence="4 5" key="1">
    <citation type="journal article" date="2016" name="Nat. Commun.">
        <title>Ectomycorrhizal ecology is imprinted in the genome of the dominant symbiotic fungus Cenococcum geophilum.</title>
        <authorList>
            <consortium name="DOE Joint Genome Institute"/>
            <person name="Peter M."/>
            <person name="Kohler A."/>
            <person name="Ohm R.A."/>
            <person name="Kuo A."/>
            <person name="Krutzmann J."/>
            <person name="Morin E."/>
            <person name="Arend M."/>
            <person name="Barry K.W."/>
            <person name="Binder M."/>
            <person name="Choi C."/>
            <person name="Clum A."/>
            <person name="Copeland A."/>
            <person name="Grisel N."/>
            <person name="Haridas S."/>
            <person name="Kipfer T."/>
            <person name="LaButti K."/>
            <person name="Lindquist E."/>
            <person name="Lipzen A."/>
            <person name="Maire R."/>
            <person name="Meier B."/>
            <person name="Mihaltcheva S."/>
            <person name="Molinier V."/>
            <person name="Murat C."/>
            <person name="Poggeler S."/>
            <person name="Quandt C.A."/>
            <person name="Sperisen C."/>
            <person name="Tritt A."/>
            <person name="Tisserant E."/>
            <person name="Crous P.W."/>
            <person name="Henrissat B."/>
            <person name="Nehls U."/>
            <person name="Egli S."/>
            <person name="Spatafora J.W."/>
            <person name="Grigoriev I.V."/>
            <person name="Martin F.M."/>
        </authorList>
    </citation>
    <scope>NUCLEOTIDE SEQUENCE [LARGE SCALE GENOMIC DNA]</scope>
    <source>
        <strain evidence="4 5">CBS 207.34</strain>
    </source>
</reference>
<dbReference type="AlphaFoldDB" id="A0A8E2FDX1"/>
<feature type="domain" description="DUF7064" evidence="2">
    <location>
        <begin position="301"/>
        <end position="425"/>
    </location>
</feature>
<evidence type="ECO:0000259" key="2">
    <source>
        <dbReference type="Pfam" id="PF23212"/>
    </source>
</evidence>
<protein>
    <submittedName>
        <fullName evidence="4">Uncharacterized protein</fullName>
    </submittedName>
</protein>